<dbReference type="STRING" id="173990.SAMN05660691_03415"/>
<dbReference type="Gene3D" id="3.60.21.10">
    <property type="match status" value="2"/>
</dbReference>
<protein>
    <submittedName>
        <fullName evidence="2">Calcineurin-like phosphoesterase</fullName>
    </submittedName>
</protein>
<evidence type="ECO:0000313" key="2">
    <source>
        <dbReference type="EMBL" id="SEI07964.1"/>
    </source>
</evidence>
<dbReference type="OrthoDB" id="5695107at2"/>
<organism evidence="2 3">
    <name type="scientific">Rheinheimera pacifica</name>
    <dbReference type="NCBI Taxonomy" id="173990"/>
    <lineage>
        <taxon>Bacteria</taxon>
        <taxon>Pseudomonadati</taxon>
        <taxon>Pseudomonadota</taxon>
        <taxon>Gammaproteobacteria</taxon>
        <taxon>Chromatiales</taxon>
        <taxon>Chromatiaceae</taxon>
        <taxon>Rheinheimera</taxon>
    </lineage>
</organism>
<dbReference type="RefSeq" id="WP_092795983.1">
    <property type="nucleotide sequence ID" value="NZ_FNXF01000016.1"/>
</dbReference>
<keyword evidence="3" id="KW-1185">Reference proteome</keyword>
<dbReference type="PROSITE" id="PS51257">
    <property type="entry name" value="PROKAR_LIPOPROTEIN"/>
    <property type="match status" value="1"/>
</dbReference>
<evidence type="ECO:0000313" key="3">
    <source>
        <dbReference type="Proteomes" id="UP000199371"/>
    </source>
</evidence>
<gene>
    <name evidence="2" type="ORF">SAMN05660691_03415</name>
</gene>
<name>A0A1H6N8X0_9GAMM</name>
<dbReference type="SUPFAM" id="SSF56300">
    <property type="entry name" value="Metallo-dependent phosphatases"/>
    <property type="match status" value="1"/>
</dbReference>
<dbReference type="GO" id="GO:0016787">
    <property type="term" value="F:hydrolase activity"/>
    <property type="evidence" value="ECO:0007669"/>
    <property type="project" value="InterPro"/>
</dbReference>
<feature type="domain" description="Calcineurin-like phosphoesterase" evidence="1">
    <location>
        <begin position="53"/>
        <end position="176"/>
    </location>
</feature>
<dbReference type="EMBL" id="FNXF01000016">
    <property type="protein sequence ID" value="SEI07964.1"/>
    <property type="molecule type" value="Genomic_DNA"/>
</dbReference>
<dbReference type="Pfam" id="PF00149">
    <property type="entry name" value="Metallophos"/>
    <property type="match status" value="1"/>
</dbReference>
<accession>A0A1H6N8X0</accession>
<dbReference type="Proteomes" id="UP000199371">
    <property type="component" value="Unassembled WGS sequence"/>
</dbReference>
<reference evidence="3" key="1">
    <citation type="submission" date="2016-10" db="EMBL/GenBank/DDBJ databases">
        <authorList>
            <person name="Varghese N."/>
            <person name="Submissions S."/>
        </authorList>
    </citation>
    <scope>NUCLEOTIDE SEQUENCE [LARGE SCALE GENOMIC DNA]</scope>
    <source>
        <strain evidence="3">DSM 17616</strain>
    </source>
</reference>
<dbReference type="InterPro" id="IPR004843">
    <property type="entry name" value="Calcineurin-like_PHP"/>
</dbReference>
<dbReference type="AlphaFoldDB" id="A0A1H6N8X0"/>
<evidence type="ECO:0000259" key="1">
    <source>
        <dbReference type="Pfam" id="PF00149"/>
    </source>
</evidence>
<dbReference type="InterPro" id="IPR029052">
    <property type="entry name" value="Metallo-depent_PP-like"/>
</dbReference>
<sequence>MQFKYFPGFVLAATGIALGISACSEQPASTQALTSVSTATPAAELAAGQELQIAFMPDIHFHDIYANFSDGAFAGLPNSQSGKNATIRSMAAQLKSTRLFNENYFALLAALDDAASRGVKLIALPGDFSDDGQPLHIRGLAAILQHYSDTYGMQFFAAPGNHDPVRPFSRPAGKSDYLGADGYEQPIYSPGSAACAGTLPAAQSHSKLSTICSEEVKELGYQEIMAQLAPFGFYPQPWYIYWETPYSDYTEHNYSANLASEQATYSQRQYEICLQGTGGRYKQPGYSQCSMVPDSSYLVEPVEGLWLLAIDANVYLPQADGNGYAGAGNAGYNRMFSHKTQVTDWITQVVQRAEQAGKTLIAFSHYPMTEFYNGQSAAIAAQFGADSFQLARRPADNVSQLLADTGLKLHIGGHMHINDTGISKSPDGKVLVNVQAPSLAAYVPAYKLVTIKPQQKVEVQTVVLNDIPRYNELFEHYQQEHNRLTQQGAPLWNKAILTAKNYREFTNWHLSELTRQRFLPQDWPAPLRDSLLVLNGRQMLVLSQLQNPLVVAPLLAELPTLQQSQNWQQATAVADTLAAEAGFTLQQFASWNGFDLAVDFYRLRNAGQLALQDISPQRLAQYQLLTRLLAAKAETATGSNSFARQFGDVFQLLQAFRHGESDMHFMLDLTNGNISELSQ</sequence>
<proteinExistence type="predicted"/>